<organism evidence="2">
    <name type="scientific">marine sediment metagenome</name>
    <dbReference type="NCBI Taxonomy" id="412755"/>
    <lineage>
        <taxon>unclassified sequences</taxon>
        <taxon>metagenomes</taxon>
        <taxon>ecological metagenomes</taxon>
    </lineage>
</organism>
<reference evidence="2" key="1">
    <citation type="journal article" date="2014" name="Front. Microbiol.">
        <title>High frequency of phylogenetically diverse reductive dehalogenase-homologous genes in deep subseafloor sedimentary metagenomes.</title>
        <authorList>
            <person name="Kawai M."/>
            <person name="Futagami T."/>
            <person name="Toyoda A."/>
            <person name="Takaki Y."/>
            <person name="Nishi S."/>
            <person name="Hori S."/>
            <person name="Arai W."/>
            <person name="Tsubouchi T."/>
            <person name="Morono Y."/>
            <person name="Uchiyama I."/>
            <person name="Ito T."/>
            <person name="Fujiyama A."/>
            <person name="Inagaki F."/>
            <person name="Takami H."/>
        </authorList>
    </citation>
    <scope>NUCLEOTIDE SEQUENCE</scope>
    <source>
        <strain evidence="2">Expedition CK06-06</strain>
    </source>
</reference>
<sequence length="56" mass="6543">MAKSSKKQIYEDELKVIAELQKNAKENVLSWLSVFLIRVFLFSFSYVPFFPSLLKA</sequence>
<proteinExistence type="predicted"/>
<comment type="caution">
    <text evidence="2">The sequence shown here is derived from an EMBL/GenBank/DDBJ whole genome shotgun (WGS) entry which is preliminary data.</text>
</comment>
<evidence type="ECO:0000256" key="1">
    <source>
        <dbReference type="SAM" id="Phobius"/>
    </source>
</evidence>
<name>X1BK45_9ZZZZ</name>
<accession>X1BK45</accession>
<keyword evidence="1" id="KW-0812">Transmembrane</keyword>
<dbReference type="EMBL" id="BART01023675">
    <property type="protein sequence ID" value="GAG95415.1"/>
    <property type="molecule type" value="Genomic_DNA"/>
</dbReference>
<keyword evidence="1" id="KW-1133">Transmembrane helix</keyword>
<gene>
    <name evidence="2" type="ORF">S01H4_43007</name>
</gene>
<evidence type="ECO:0000313" key="2">
    <source>
        <dbReference type="EMBL" id="GAG95415.1"/>
    </source>
</evidence>
<feature type="non-terminal residue" evidence="2">
    <location>
        <position position="56"/>
    </location>
</feature>
<protein>
    <submittedName>
        <fullName evidence="2">Uncharacterized protein</fullName>
    </submittedName>
</protein>
<keyword evidence="1" id="KW-0472">Membrane</keyword>
<feature type="transmembrane region" description="Helical" evidence="1">
    <location>
        <begin position="28"/>
        <end position="49"/>
    </location>
</feature>
<dbReference type="AlphaFoldDB" id="X1BK45"/>